<name>A0A6A6PTZ9_9PEZI</name>
<feature type="compositionally biased region" description="Basic residues" evidence="1">
    <location>
        <begin position="141"/>
        <end position="151"/>
    </location>
</feature>
<evidence type="ECO:0008006" key="4">
    <source>
        <dbReference type="Google" id="ProtNLM"/>
    </source>
</evidence>
<reference evidence="2" key="1">
    <citation type="journal article" date="2020" name="Stud. Mycol.">
        <title>101 Dothideomycetes genomes: a test case for predicting lifestyles and emergence of pathogens.</title>
        <authorList>
            <person name="Haridas S."/>
            <person name="Albert R."/>
            <person name="Binder M."/>
            <person name="Bloem J."/>
            <person name="Labutti K."/>
            <person name="Salamov A."/>
            <person name="Andreopoulos B."/>
            <person name="Baker S."/>
            <person name="Barry K."/>
            <person name="Bills G."/>
            <person name="Bluhm B."/>
            <person name="Cannon C."/>
            <person name="Castanera R."/>
            <person name="Culley D."/>
            <person name="Daum C."/>
            <person name="Ezra D."/>
            <person name="Gonzalez J."/>
            <person name="Henrissat B."/>
            <person name="Kuo A."/>
            <person name="Liang C."/>
            <person name="Lipzen A."/>
            <person name="Lutzoni F."/>
            <person name="Magnuson J."/>
            <person name="Mondo S."/>
            <person name="Nolan M."/>
            <person name="Ohm R."/>
            <person name="Pangilinan J."/>
            <person name="Park H.-J."/>
            <person name="Ramirez L."/>
            <person name="Alfaro M."/>
            <person name="Sun H."/>
            <person name="Tritt A."/>
            <person name="Yoshinaga Y."/>
            <person name="Zwiers L.-H."/>
            <person name="Turgeon B."/>
            <person name="Goodwin S."/>
            <person name="Spatafora J."/>
            <person name="Crous P."/>
            <person name="Grigoriev I."/>
        </authorList>
    </citation>
    <scope>NUCLEOTIDE SEQUENCE</scope>
    <source>
        <strain evidence="2">CBS 113389</strain>
    </source>
</reference>
<sequence>MSLQVCRLKLQHPLLPNPVGRHHMCHKARTPSFANSIPSSYCSLHIVVVIAHIPTHSFTANHSPLVHKTWPSAGFTTQSQPCSSAHSTAAPTTKASTPTAASSPGAASEIATNARKRTRQSGRNGRESISKRCGLRDRLLNRRSRRPRRLRERTARGLRGGSGLLRGMDLGHGLGILGGMPSLQREEERDLNEGSLSASMLGKRRRSSLSSDGDEEVARDAEGDGRETAVDLRPASALGDLFQRRVNASPEKFNKHAFESLSSTNNGGGNRPPLPKRLRLDNKIEITYDSTGTPRITSFSAEFSSQHPPTSSSAFPRIDHPRLLLPSRPAKPNPSFSLLHAICRDNDLLLHLVSFLTIPSLISLYAISKPFHYLFNRHHTAFILANMRTWAPGADKIYPWHCYRSLCVKDPARRQKKRLEGKEDEVRKKWDDLRDVPGLRWLQMVAWRHGVCKDMLILLHATGLRCPAGTLNAIKRMWFLMDLPLNAHRIALIRTHAYISSKTLQLWTCFLLKVDMCFTNPTAPIYPIHHPNQYLHPIHLSGGTPTGVALRKMLLAERGLTPLWRVLRGWNWDPTQPRLPLTRLDMLRLWVRHRYGHPEGTAEEIRKQAVMGVPWYEVGTLDYERVGVSFCNLSDGRKVTLSHRSIAGTGLSESRQQQLLYPHGNKRIVVANQKPREKLLRPDELLMRECVRRKMAIHKQWVHMMLWGYCDEGGRKWPQWTEEQIVRMNKGLPPDWVGKKVEEQTDGHGQKAE</sequence>
<gene>
    <name evidence="2" type="ORF">BDY17DRAFT_150364</name>
</gene>
<dbReference type="GeneID" id="54470623"/>
<dbReference type="Proteomes" id="UP000799767">
    <property type="component" value="Unassembled WGS sequence"/>
</dbReference>
<feature type="region of interest" description="Disordered" evidence="1">
    <location>
        <begin position="76"/>
        <end position="164"/>
    </location>
</feature>
<feature type="compositionally biased region" description="Low complexity" evidence="1">
    <location>
        <begin position="83"/>
        <end position="108"/>
    </location>
</feature>
<organism evidence="2 3">
    <name type="scientific">Neohortaea acidophila</name>
    <dbReference type="NCBI Taxonomy" id="245834"/>
    <lineage>
        <taxon>Eukaryota</taxon>
        <taxon>Fungi</taxon>
        <taxon>Dikarya</taxon>
        <taxon>Ascomycota</taxon>
        <taxon>Pezizomycotina</taxon>
        <taxon>Dothideomycetes</taxon>
        <taxon>Dothideomycetidae</taxon>
        <taxon>Mycosphaerellales</taxon>
        <taxon>Teratosphaeriaceae</taxon>
        <taxon>Neohortaea</taxon>
    </lineage>
</organism>
<evidence type="ECO:0000313" key="2">
    <source>
        <dbReference type="EMBL" id="KAF2483578.1"/>
    </source>
</evidence>
<dbReference type="RefSeq" id="XP_033590148.1">
    <property type="nucleotide sequence ID" value="XM_033729621.1"/>
</dbReference>
<feature type="compositionally biased region" description="Basic and acidic residues" evidence="1">
    <location>
        <begin position="216"/>
        <end position="228"/>
    </location>
</feature>
<dbReference type="OrthoDB" id="4966at2759"/>
<feature type="compositionally biased region" description="Basic and acidic residues" evidence="1">
    <location>
        <begin position="124"/>
        <end position="140"/>
    </location>
</feature>
<feature type="region of interest" description="Disordered" evidence="1">
    <location>
        <begin position="185"/>
        <end position="228"/>
    </location>
</feature>
<evidence type="ECO:0000313" key="3">
    <source>
        <dbReference type="Proteomes" id="UP000799767"/>
    </source>
</evidence>
<accession>A0A6A6PTZ9</accession>
<dbReference type="AlphaFoldDB" id="A0A6A6PTZ9"/>
<proteinExistence type="predicted"/>
<keyword evidence="3" id="KW-1185">Reference proteome</keyword>
<protein>
    <recommendedName>
        <fullName evidence="4">F-box domain-containing protein</fullName>
    </recommendedName>
</protein>
<dbReference type="EMBL" id="MU001635">
    <property type="protein sequence ID" value="KAF2483578.1"/>
    <property type="molecule type" value="Genomic_DNA"/>
</dbReference>
<evidence type="ECO:0000256" key="1">
    <source>
        <dbReference type="SAM" id="MobiDB-lite"/>
    </source>
</evidence>